<dbReference type="RefSeq" id="WP_147963850.1">
    <property type="nucleotide sequence ID" value="NZ_CP120983.1"/>
</dbReference>
<evidence type="ECO:0000256" key="3">
    <source>
        <dbReference type="ARBA" id="ARBA00022618"/>
    </source>
</evidence>
<evidence type="ECO:0000313" key="9">
    <source>
        <dbReference type="Proteomes" id="UP001224433"/>
    </source>
</evidence>
<feature type="region of interest" description="Disordered" evidence="7">
    <location>
        <begin position="111"/>
        <end position="143"/>
    </location>
</feature>
<sequence>MSLVIQEHARARLITDGPDPRRVPVELRYDPEDPDTVRVRMPGGVDRSFALDLLERGLRSPATRGDIGIWPCGRAQLVLELHAKDGVAVFQFDRAPFIRFLSQIDARTAKHPATARTTKTTRTTRTDEATTAAGAARATATPA</sequence>
<comment type="subcellular location">
    <subcellularLocation>
        <location evidence="1">Cell septum</location>
    </subcellularLocation>
</comment>
<dbReference type="InterPro" id="IPR038658">
    <property type="entry name" value="SsgB_sf"/>
</dbReference>
<accession>A0ABY9JDW5</accession>
<keyword evidence="4" id="KW-0749">Sporulation</keyword>
<keyword evidence="5" id="KW-0717">Septation</keyword>
<keyword evidence="9" id="KW-1185">Reference proteome</keyword>
<evidence type="ECO:0000256" key="6">
    <source>
        <dbReference type="ARBA" id="ARBA00023306"/>
    </source>
</evidence>
<dbReference type="Gene3D" id="2.30.31.20">
    <property type="entry name" value="Sporulation-specific cell division protein SsgB"/>
    <property type="match status" value="1"/>
</dbReference>
<evidence type="ECO:0000256" key="2">
    <source>
        <dbReference type="ARBA" id="ARBA00009323"/>
    </source>
</evidence>
<comment type="similarity">
    <text evidence="2">Belongs to the SsgA family.</text>
</comment>
<gene>
    <name evidence="8" type="ORF">P8A20_20995</name>
</gene>
<keyword evidence="3" id="KW-0132">Cell division</keyword>
<protein>
    <submittedName>
        <fullName evidence="8">SsgA family sporulation/cell division regulator</fullName>
    </submittedName>
</protein>
<evidence type="ECO:0000256" key="4">
    <source>
        <dbReference type="ARBA" id="ARBA00022969"/>
    </source>
</evidence>
<name>A0ABY9JDW5_9ACTN</name>
<dbReference type="EMBL" id="CP120983">
    <property type="protein sequence ID" value="WLQ65910.1"/>
    <property type="molecule type" value="Genomic_DNA"/>
</dbReference>
<organism evidence="8 9">
    <name type="scientific">Streptomyces glycanivorans</name>
    <dbReference type="NCBI Taxonomy" id="3033808"/>
    <lineage>
        <taxon>Bacteria</taxon>
        <taxon>Bacillati</taxon>
        <taxon>Actinomycetota</taxon>
        <taxon>Actinomycetes</taxon>
        <taxon>Kitasatosporales</taxon>
        <taxon>Streptomycetaceae</taxon>
        <taxon>Streptomyces</taxon>
    </lineage>
</organism>
<evidence type="ECO:0000256" key="1">
    <source>
        <dbReference type="ARBA" id="ARBA00004431"/>
    </source>
</evidence>
<dbReference type="InterPro" id="IPR006776">
    <property type="entry name" value="SsgB"/>
</dbReference>
<evidence type="ECO:0000256" key="7">
    <source>
        <dbReference type="SAM" id="MobiDB-lite"/>
    </source>
</evidence>
<proteinExistence type="inferred from homology"/>
<evidence type="ECO:0000256" key="5">
    <source>
        <dbReference type="ARBA" id="ARBA00023210"/>
    </source>
</evidence>
<dbReference type="Pfam" id="PF04686">
    <property type="entry name" value="SsgA"/>
    <property type="match status" value="1"/>
</dbReference>
<reference evidence="8 9" key="1">
    <citation type="submission" date="2023-03" db="EMBL/GenBank/DDBJ databases">
        <title>Isolation and description of six Streptomyces strains from soil environments, able to metabolize different microbial glucans.</title>
        <authorList>
            <person name="Widen T."/>
            <person name="Larsbrink J."/>
        </authorList>
    </citation>
    <scope>NUCLEOTIDE SEQUENCE [LARGE SCALE GENOMIC DNA]</scope>
    <source>
        <strain evidence="8 9">Alt3</strain>
    </source>
</reference>
<evidence type="ECO:0000313" key="8">
    <source>
        <dbReference type="EMBL" id="WLQ65910.1"/>
    </source>
</evidence>
<keyword evidence="6" id="KW-0131">Cell cycle</keyword>
<dbReference type="Proteomes" id="UP001224433">
    <property type="component" value="Chromosome"/>
</dbReference>